<comment type="caution">
    <text evidence="2">The sequence shown here is derived from an EMBL/GenBank/DDBJ whole genome shotgun (WGS) entry which is preliminary data.</text>
</comment>
<evidence type="ECO:0000313" key="2">
    <source>
        <dbReference type="EMBL" id="MCW6533604.1"/>
    </source>
</evidence>
<dbReference type="RefSeq" id="WP_265267622.1">
    <property type="nucleotide sequence ID" value="NZ_JANFAV010000001.1"/>
</dbReference>
<gene>
    <name evidence="2" type="ORF">NEE01_02260</name>
</gene>
<protein>
    <submittedName>
        <fullName evidence="2">Uncharacterized protein</fullName>
    </submittedName>
</protein>
<proteinExistence type="predicted"/>
<keyword evidence="3" id="KW-1185">Reference proteome</keyword>
<feature type="region of interest" description="Disordered" evidence="1">
    <location>
        <begin position="1"/>
        <end position="70"/>
    </location>
</feature>
<dbReference type="AlphaFoldDB" id="A0AA41ZB17"/>
<feature type="compositionally biased region" description="Polar residues" evidence="1">
    <location>
        <begin position="60"/>
        <end position="70"/>
    </location>
</feature>
<name>A0AA41ZB17_9SPHN</name>
<sequence>MPRKLIANRQRPAHKDGVSEPAGAGESTGGAYPNPHQDHPTGRFAGGQSDKKYEGPPNPNATTRSAHIKA</sequence>
<evidence type="ECO:0000256" key="1">
    <source>
        <dbReference type="SAM" id="MobiDB-lite"/>
    </source>
</evidence>
<evidence type="ECO:0000313" key="3">
    <source>
        <dbReference type="Proteomes" id="UP001165565"/>
    </source>
</evidence>
<dbReference type="EMBL" id="JANFAV010000001">
    <property type="protein sequence ID" value="MCW6533604.1"/>
    <property type="molecule type" value="Genomic_DNA"/>
</dbReference>
<reference evidence="2" key="1">
    <citation type="submission" date="2022-06" db="EMBL/GenBank/DDBJ databases">
        <title>Sphingomonas sp. nov. isolated from rhizosphere soil of tomato.</title>
        <authorList>
            <person name="Dong H."/>
            <person name="Gao R."/>
        </authorList>
    </citation>
    <scope>NUCLEOTIDE SEQUENCE</scope>
    <source>
        <strain evidence="2">MMSM24</strain>
    </source>
</reference>
<dbReference type="Proteomes" id="UP001165565">
    <property type="component" value="Unassembled WGS sequence"/>
</dbReference>
<organism evidence="2 3">
    <name type="scientific">Sphingomonas lycopersici</name>
    <dbReference type="NCBI Taxonomy" id="2951807"/>
    <lineage>
        <taxon>Bacteria</taxon>
        <taxon>Pseudomonadati</taxon>
        <taxon>Pseudomonadota</taxon>
        <taxon>Alphaproteobacteria</taxon>
        <taxon>Sphingomonadales</taxon>
        <taxon>Sphingomonadaceae</taxon>
        <taxon>Sphingomonas</taxon>
    </lineage>
</organism>
<accession>A0AA41ZB17</accession>